<comment type="caution">
    <text evidence="1">The sequence shown here is derived from an EMBL/GenBank/DDBJ whole genome shotgun (WGS) entry which is preliminary data.</text>
</comment>
<dbReference type="EMBL" id="JACHHQ010000017">
    <property type="protein sequence ID" value="MBB5202590.1"/>
    <property type="molecule type" value="Genomic_DNA"/>
</dbReference>
<sequence>MPMQPPFYLEVLFSPLSQIIPERAAPGLLLLQSRLAARMPYRQVVVMMKEFLPGTEKLNHVTIRNRTLPVGARIDAMELAPGEALSPDTEWSIAVDGGFVRGREKVRPASFEMLT</sequence>
<evidence type="ECO:0000313" key="2">
    <source>
        <dbReference type="EMBL" id="MBB5202590.1"/>
    </source>
</evidence>
<proteinExistence type="predicted"/>
<name>A0A840S134_9BURK</name>
<evidence type="ECO:0000313" key="3">
    <source>
        <dbReference type="Proteomes" id="UP000571084"/>
    </source>
</evidence>
<evidence type="ECO:0000313" key="1">
    <source>
        <dbReference type="EMBL" id="MBB5202584.1"/>
    </source>
</evidence>
<dbReference type="EMBL" id="JACHHQ010000017">
    <property type="protein sequence ID" value="MBB5202584.1"/>
    <property type="molecule type" value="Genomic_DNA"/>
</dbReference>
<accession>A0A840S134</accession>
<gene>
    <name evidence="1" type="ORF">HNR39_004452</name>
    <name evidence="2" type="ORF">HNR39_004458</name>
</gene>
<reference evidence="1 3" key="1">
    <citation type="submission" date="2020-08" db="EMBL/GenBank/DDBJ databases">
        <title>Genomic Encyclopedia of Type Strains, Phase IV (KMG-IV): sequencing the most valuable type-strain genomes for metagenomic binning, comparative biology and taxonomic classification.</title>
        <authorList>
            <person name="Goeker M."/>
        </authorList>
    </citation>
    <scope>NUCLEOTIDE SEQUENCE [LARGE SCALE GENOMIC DNA]</scope>
    <source>
        <strain evidence="1 3">DSM 23240</strain>
    </source>
</reference>
<dbReference type="RefSeq" id="WP_168057473.1">
    <property type="nucleotide sequence ID" value="NZ_JAAOZT010000027.1"/>
</dbReference>
<dbReference type="AlphaFoldDB" id="A0A840S134"/>
<protein>
    <submittedName>
        <fullName evidence="1">Uncharacterized protein</fullName>
    </submittedName>
</protein>
<organism evidence="1 3">
    <name type="scientific">Glaciimonas immobilis</name>
    <dbReference type="NCBI Taxonomy" id="728004"/>
    <lineage>
        <taxon>Bacteria</taxon>
        <taxon>Pseudomonadati</taxon>
        <taxon>Pseudomonadota</taxon>
        <taxon>Betaproteobacteria</taxon>
        <taxon>Burkholderiales</taxon>
        <taxon>Oxalobacteraceae</taxon>
        <taxon>Glaciimonas</taxon>
    </lineage>
</organism>
<dbReference type="Proteomes" id="UP000571084">
    <property type="component" value="Unassembled WGS sequence"/>
</dbReference>
<keyword evidence="3" id="KW-1185">Reference proteome</keyword>